<dbReference type="Pfam" id="PF00583">
    <property type="entry name" value="Acetyltransf_1"/>
    <property type="match status" value="1"/>
</dbReference>
<dbReference type="AlphaFoldDB" id="A0A3Q9J7K1"/>
<dbReference type="RefSeq" id="WP_127012744.1">
    <property type="nucleotide sequence ID" value="NZ_CP031422.1"/>
</dbReference>
<dbReference type="InterPro" id="IPR000182">
    <property type="entry name" value="GNAT_dom"/>
</dbReference>
<feature type="compositionally biased region" description="Basic and acidic residues" evidence="3">
    <location>
        <begin position="168"/>
        <end position="177"/>
    </location>
</feature>
<feature type="domain" description="N-acetyltransferase" evidence="4">
    <location>
        <begin position="3"/>
        <end position="177"/>
    </location>
</feature>
<keyword evidence="1 5" id="KW-0808">Transferase</keyword>
<evidence type="ECO:0000256" key="2">
    <source>
        <dbReference type="ARBA" id="ARBA00023315"/>
    </source>
</evidence>
<dbReference type="EC" id="2.3.1.189" evidence="5"/>
<reference evidence="5 6" key="1">
    <citation type="submission" date="2018-08" db="EMBL/GenBank/DDBJ databases">
        <title>Microbacterium oxydans strain HG3.</title>
        <authorList>
            <person name="ORTET P."/>
        </authorList>
    </citation>
    <scope>NUCLEOTIDE SEQUENCE [LARGE SCALE GENOMIC DNA]</scope>
    <source>
        <strain evidence="5 6">HG3</strain>
    </source>
</reference>
<name>A0A3Q9J7K1_9MICO</name>
<dbReference type="SUPFAM" id="SSF55729">
    <property type="entry name" value="Acyl-CoA N-acyltransferases (Nat)"/>
    <property type="match status" value="1"/>
</dbReference>
<dbReference type="PROSITE" id="PS51186">
    <property type="entry name" value="GNAT"/>
    <property type="match status" value="1"/>
</dbReference>
<evidence type="ECO:0000256" key="1">
    <source>
        <dbReference type="ARBA" id="ARBA00022679"/>
    </source>
</evidence>
<organism evidence="5 6">
    <name type="scientific">Microbacterium oxydans</name>
    <dbReference type="NCBI Taxonomy" id="82380"/>
    <lineage>
        <taxon>Bacteria</taxon>
        <taxon>Bacillati</taxon>
        <taxon>Actinomycetota</taxon>
        <taxon>Actinomycetes</taxon>
        <taxon>Micrococcales</taxon>
        <taxon>Microbacteriaceae</taxon>
        <taxon>Microbacterium</taxon>
    </lineage>
</organism>
<dbReference type="Proteomes" id="UP000274841">
    <property type="component" value="Chromosome"/>
</dbReference>
<dbReference type="PANTHER" id="PTHR43877">
    <property type="entry name" value="AMINOALKYLPHOSPHONATE N-ACETYLTRANSFERASE-RELATED-RELATED"/>
    <property type="match status" value="1"/>
</dbReference>
<dbReference type="Gene3D" id="3.40.630.30">
    <property type="match status" value="1"/>
</dbReference>
<dbReference type="PROSITE" id="PS51257">
    <property type="entry name" value="PROKAR_LIPOPROTEIN"/>
    <property type="match status" value="1"/>
</dbReference>
<accession>A0A3Q9J7K1</accession>
<proteinExistence type="predicted"/>
<dbReference type="InterPro" id="IPR050832">
    <property type="entry name" value="Bact_Acetyltransf"/>
</dbReference>
<evidence type="ECO:0000259" key="4">
    <source>
        <dbReference type="PROSITE" id="PS51186"/>
    </source>
</evidence>
<feature type="region of interest" description="Disordered" evidence="3">
    <location>
        <begin position="158"/>
        <end position="177"/>
    </location>
</feature>
<protein>
    <submittedName>
        <fullName evidence="5">Mycothiol acetyltransferase</fullName>
        <ecNumber evidence="5">2.3.1.189</ecNumber>
    </submittedName>
</protein>
<dbReference type="InterPro" id="IPR016181">
    <property type="entry name" value="Acyl_CoA_acyltransferase"/>
</dbReference>
<evidence type="ECO:0000313" key="6">
    <source>
        <dbReference type="Proteomes" id="UP000274841"/>
    </source>
</evidence>
<dbReference type="GO" id="GO:0035447">
    <property type="term" value="F:mycothiol synthase activity"/>
    <property type="evidence" value="ECO:0007669"/>
    <property type="project" value="UniProtKB-EC"/>
</dbReference>
<dbReference type="KEGG" id="moy:CVS54_03422"/>
<sequence>MSLQVRPATPDDLSGVLGVFLACWRESYRGVLSDAAIDAMTDERAEALWRRVLADPRGVVLLAEREGEIVGITRYAAPTGDDTTGDDTTADDDRVDGAVHSLYVSPRAHGGGIGGALLARASDDLRAAGAEAATLWVFAANAPSIGFYESKGWHADGATRTQPEFGEPEQRMRKEWA</sequence>
<gene>
    <name evidence="5" type="primary">mshD_4</name>
    <name evidence="5" type="ORF">CVS54_03422</name>
</gene>
<keyword evidence="2 5" id="KW-0012">Acyltransferase</keyword>
<evidence type="ECO:0000313" key="5">
    <source>
        <dbReference type="EMBL" id="AZS42060.1"/>
    </source>
</evidence>
<evidence type="ECO:0000256" key="3">
    <source>
        <dbReference type="SAM" id="MobiDB-lite"/>
    </source>
</evidence>
<dbReference type="EMBL" id="CP031422">
    <property type="protein sequence ID" value="AZS42060.1"/>
    <property type="molecule type" value="Genomic_DNA"/>
</dbReference>